<dbReference type="Gene3D" id="3.40.109.10">
    <property type="entry name" value="NADH Oxidase"/>
    <property type="match status" value="1"/>
</dbReference>
<dbReference type="SUPFAM" id="SSF55469">
    <property type="entry name" value="FMN-dependent nitroreductase-like"/>
    <property type="match status" value="1"/>
</dbReference>
<dbReference type="AlphaFoldDB" id="A0A7V3PS59"/>
<dbReference type="PANTHER" id="PTHR43745:SF2">
    <property type="entry name" value="NITROREDUCTASE MJ1384-RELATED"/>
    <property type="match status" value="1"/>
</dbReference>
<dbReference type="GO" id="GO:0016491">
    <property type="term" value="F:oxidoreductase activity"/>
    <property type="evidence" value="ECO:0007669"/>
    <property type="project" value="InterPro"/>
</dbReference>
<comment type="caution">
    <text evidence="2">The sequence shown here is derived from an EMBL/GenBank/DDBJ whole genome shotgun (WGS) entry which is preliminary data.</text>
</comment>
<feature type="domain" description="Nitroreductase" evidence="1">
    <location>
        <begin position="40"/>
        <end position="212"/>
    </location>
</feature>
<accession>A0A7V3PS59</accession>
<protein>
    <submittedName>
        <fullName evidence="2">SagB/ThcOx family dehydrogenase</fullName>
    </submittedName>
</protein>
<evidence type="ECO:0000259" key="1">
    <source>
        <dbReference type="Pfam" id="PF00881"/>
    </source>
</evidence>
<name>A0A7V3PS59_UNCW3</name>
<dbReference type="InterPro" id="IPR000415">
    <property type="entry name" value="Nitroreductase-like"/>
</dbReference>
<sequence>MFWLVLLFIAGDQMNDNNTVLILPEPDTIGKITVEQALLHRRSVRSFSAEPLTLEDISQLLWAAQGKTGKTYGRTAPSAGATYPMEVFLVAGNVSGIDAGIYQYLIEIHGLKLIRHGNFSKELANAALGQNFISTAPAVIVLTCEYRRTTGRYGERGIRYVHMEAGHIGENISLECVARQLGTVMVGAFLDSAIQRILSTKYEPLYIIPVGHIKK</sequence>
<reference evidence="2" key="1">
    <citation type="journal article" date="2020" name="mSystems">
        <title>Genome- and Community-Level Interaction Insights into Carbon Utilization and Element Cycling Functions of Hydrothermarchaeota in Hydrothermal Sediment.</title>
        <authorList>
            <person name="Zhou Z."/>
            <person name="Liu Y."/>
            <person name="Xu W."/>
            <person name="Pan J."/>
            <person name="Luo Z.H."/>
            <person name="Li M."/>
        </authorList>
    </citation>
    <scope>NUCLEOTIDE SEQUENCE [LARGE SCALE GENOMIC DNA]</scope>
    <source>
        <strain evidence="2">SpSt-914</strain>
    </source>
</reference>
<dbReference type="PANTHER" id="PTHR43745">
    <property type="entry name" value="NITROREDUCTASE MJ1384-RELATED"/>
    <property type="match status" value="1"/>
</dbReference>
<dbReference type="InterPro" id="IPR052544">
    <property type="entry name" value="Bacteriocin_Proc_Enz"/>
</dbReference>
<dbReference type="InterPro" id="IPR020051">
    <property type="entry name" value="SagB-type_dehydrogenase"/>
</dbReference>
<evidence type="ECO:0000313" key="2">
    <source>
        <dbReference type="EMBL" id="HGD12501.1"/>
    </source>
</evidence>
<organism evidence="2">
    <name type="scientific">candidate division WOR-3 bacterium</name>
    <dbReference type="NCBI Taxonomy" id="2052148"/>
    <lineage>
        <taxon>Bacteria</taxon>
        <taxon>Bacteria division WOR-3</taxon>
    </lineage>
</organism>
<dbReference type="InterPro" id="IPR029479">
    <property type="entry name" value="Nitroreductase"/>
</dbReference>
<proteinExistence type="predicted"/>
<gene>
    <name evidence="2" type="ORF">ENX16_00215</name>
</gene>
<dbReference type="Pfam" id="PF00881">
    <property type="entry name" value="Nitroreductase"/>
    <property type="match status" value="1"/>
</dbReference>
<dbReference type="EMBL" id="DTMZ01000002">
    <property type="protein sequence ID" value="HGD12501.1"/>
    <property type="molecule type" value="Genomic_DNA"/>
</dbReference>
<dbReference type="NCBIfam" id="TIGR03605">
    <property type="entry name" value="antibiot_sagB"/>
    <property type="match status" value="1"/>
</dbReference>
<dbReference type="CDD" id="cd02142">
    <property type="entry name" value="McbC_SagB-like_oxidoreductase"/>
    <property type="match status" value="1"/>
</dbReference>